<name>A0ABW4ECM8_9RHOB</name>
<evidence type="ECO:0000256" key="1">
    <source>
        <dbReference type="SAM" id="MobiDB-lite"/>
    </source>
</evidence>
<reference evidence="4" key="1">
    <citation type="journal article" date="2019" name="Int. J. Syst. Evol. Microbiol.">
        <title>The Global Catalogue of Microorganisms (GCM) 10K type strain sequencing project: providing services to taxonomists for standard genome sequencing and annotation.</title>
        <authorList>
            <consortium name="The Broad Institute Genomics Platform"/>
            <consortium name="The Broad Institute Genome Sequencing Center for Infectious Disease"/>
            <person name="Wu L."/>
            <person name="Ma J."/>
        </authorList>
    </citation>
    <scope>NUCLEOTIDE SEQUENCE [LARGE SCALE GENOMIC DNA]</scope>
    <source>
        <strain evidence="4">CGMCC 1.12477</strain>
    </source>
</reference>
<keyword evidence="4" id="KW-1185">Reference proteome</keyword>
<dbReference type="EMBL" id="JBHUDD010000027">
    <property type="protein sequence ID" value="MFD1508304.1"/>
    <property type="molecule type" value="Genomic_DNA"/>
</dbReference>
<feature type="region of interest" description="Disordered" evidence="1">
    <location>
        <begin position="293"/>
        <end position="336"/>
    </location>
</feature>
<keyword evidence="2" id="KW-0732">Signal</keyword>
<accession>A0ABW4ECM8</accession>
<dbReference type="RefSeq" id="WP_379912794.1">
    <property type="nucleotide sequence ID" value="NZ_JBHUDD010000027.1"/>
</dbReference>
<gene>
    <name evidence="3" type="ORF">ACFTOW_02670</name>
</gene>
<evidence type="ECO:0000313" key="4">
    <source>
        <dbReference type="Proteomes" id="UP001597186"/>
    </source>
</evidence>
<dbReference type="Proteomes" id="UP001597186">
    <property type="component" value="Unassembled WGS sequence"/>
</dbReference>
<comment type="caution">
    <text evidence="3">The sequence shown here is derived from an EMBL/GenBank/DDBJ whole genome shotgun (WGS) entry which is preliminary data.</text>
</comment>
<protein>
    <submittedName>
        <fullName evidence="3">Uncharacterized protein</fullName>
    </submittedName>
</protein>
<evidence type="ECO:0000256" key="2">
    <source>
        <dbReference type="SAM" id="SignalP"/>
    </source>
</evidence>
<organism evidence="3 4">
    <name type="scientific">Lacimonas salitolerans</name>
    <dbReference type="NCBI Taxonomy" id="1323750"/>
    <lineage>
        <taxon>Bacteria</taxon>
        <taxon>Pseudomonadati</taxon>
        <taxon>Pseudomonadota</taxon>
        <taxon>Alphaproteobacteria</taxon>
        <taxon>Rhodobacterales</taxon>
        <taxon>Paracoccaceae</taxon>
        <taxon>Lacimonas</taxon>
    </lineage>
</organism>
<evidence type="ECO:0000313" key="3">
    <source>
        <dbReference type="EMBL" id="MFD1508304.1"/>
    </source>
</evidence>
<proteinExistence type="predicted"/>
<feature type="chain" id="PRO_5045851228" evidence="2">
    <location>
        <begin position="25"/>
        <end position="336"/>
    </location>
</feature>
<sequence length="336" mass="36649">MLRNTTRVALLSSVAALAFTTAQAQTNEQAQAETDAQACVSLAERLADDTDVDAEVRTEVEDVIATGDVTQCEVVFTAWEEEGTINRETLELVGTDTVTERMIVQQEIEVDADVAVYQPPAEVGVDTGTPEVMWTLPRQSVTVEEQAPQILIRQGRPSINVQLPQPRVTVMIPEPEIIITWPESTLDMSQLEPRIEVRIPEPTVTVNMPDPIIELTIGGEGPTDLVELEDGRFAPQGASEADLEPRISIQNRDAMISPGQEAEQPEIVFNRGEPRVTYEGGDPEVTVEVVGEPEIRVSGGQQDGEANVTIRRDEAQGETDGETEADRAQDPDTAND</sequence>
<feature type="signal peptide" evidence="2">
    <location>
        <begin position="1"/>
        <end position="24"/>
    </location>
</feature>